<dbReference type="GO" id="GO:0004632">
    <property type="term" value="F:phosphopantothenate--cysteine ligase activity"/>
    <property type="evidence" value="ECO:0007669"/>
    <property type="project" value="UniProtKB-UniRule"/>
</dbReference>
<dbReference type="Pfam" id="PF04127">
    <property type="entry name" value="DFP"/>
    <property type="match status" value="1"/>
</dbReference>
<keyword evidence="2 3" id="KW-0456">Lyase</keyword>
<feature type="active site" description="Proton donor" evidence="3">
    <location>
        <position position="161"/>
    </location>
</feature>
<comment type="caution">
    <text evidence="3">Lacks conserved residue(s) required for the propagation of feature annotation.</text>
</comment>
<evidence type="ECO:0000313" key="8">
    <source>
        <dbReference type="Proteomes" id="UP000593892"/>
    </source>
</evidence>
<evidence type="ECO:0000313" key="7">
    <source>
        <dbReference type="EMBL" id="QOY89704.1"/>
    </source>
</evidence>
<keyword evidence="3" id="KW-0511">Multifunctional enzyme</keyword>
<dbReference type="EC" id="4.1.1.36" evidence="3"/>
<feature type="binding site" evidence="3">
    <location>
        <position position="326"/>
    </location>
    <ligand>
        <name>CTP</name>
        <dbReference type="ChEBI" id="CHEBI:37563"/>
    </ligand>
</feature>
<dbReference type="GO" id="GO:0015937">
    <property type="term" value="P:coenzyme A biosynthetic process"/>
    <property type="evidence" value="ECO:0007669"/>
    <property type="project" value="UniProtKB-UniRule"/>
</dbReference>
<dbReference type="InterPro" id="IPR005252">
    <property type="entry name" value="CoaBC"/>
</dbReference>
<dbReference type="EMBL" id="CP063849">
    <property type="protein sequence ID" value="QOY89704.1"/>
    <property type="molecule type" value="Genomic_DNA"/>
</dbReference>
<comment type="cofactor">
    <cofactor evidence="3">
        <name>Mg(2+)</name>
        <dbReference type="ChEBI" id="CHEBI:18420"/>
    </cofactor>
</comment>
<organism evidence="7 8">
    <name type="scientific">Paludibaculum fermentans</name>
    <dbReference type="NCBI Taxonomy" id="1473598"/>
    <lineage>
        <taxon>Bacteria</taxon>
        <taxon>Pseudomonadati</taxon>
        <taxon>Acidobacteriota</taxon>
        <taxon>Terriglobia</taxon>
        <taxon>Bryobacterales</taxon>
        <taxon>Bryobacteraceae</taxon>
        <taxon>Paludibaculum</taxon>
    </lineage>
</organism>
<proteinExistence type="inferred from homology"/>
<accession>A0A7S7NU11</accession>
<dbReference type="InterPro" id="IPR036551">
    <property type="entry name" value="Flavin_trans-like"/>
</dbReference>
<gene>
    <name evidence="3 7" type="primary">coaBC</name>
    <name evidence="7" type="ORF">IRI77_07050</name>
</gene>
<evidence type="ECO:0000256" key="3">
    <source>
        <dbReference type="HAMAP-Rule" id="MF_02225"/>
    </source>
</evidence>
<dbReference type="PANTHER" id="PTHR14359:SF6">
    <property type="entry name" value="PHOSPHOPANTOTHENOYLCYSTEINE DECARBOXYLASE"/>
    <property type="match status" value="1"/>
</dbReference>
<evidence type="ECO:0000256" key="1">
    <source>
        <dbReference type="ARBA" id="ARBA00022793"/>
    </source>
</evidence>
<dbReference type="HAMAP" id="MF_02225">
    <property type="entry name" value="CoaBC"/>
    <property type="match status" value="1"/>
</dbReference>
<comment type="pathway">
    <text evidence="3 4">Cofactor biosynthesis; coenzyme A biosynthesis; CoA from (R)-pantothenate: step 3/5.</text>
</comment>
<feature type="binding site" evidence="3">
    <location>
        <position position="340"/>
    </location>
    <ligand>
        <name>CTP</name>
        <dbReference type="ChEBI" id="CHEBI:37563"/>
    </ligand>
</feature>
<dbReference type="GO" id="GO:0004633">
    <property type="term" value="F:phosphopantothenoylcysteine decarboxylase activity"/>
    <property type="evidence" value="ECO:0007669"/>
    <property type="project" value="UniProtKB-UniRule"/>
</dbReference>
<dbReference type="Pfam" id="PF02441">
    <property type="entry name" value="Flavoprotein"/>
    <property type="match status" value="1"/>
</dbReference>
<dbReference type="GO" id="GO:0015941">
    <property type="term" value="P:pantothenate catabolic process"/>
    <property type="evidence" value="ECO:0007669"/>
    <property type="project" value="InterPro"/>
</dbReference>
<reference evidence="7 8" key="1">
    <citation type="submission" date="2020-10" db="EMBL/GenBank/DDBJ databases">
        <title>Complete genome sequence of Paludibaculum fermentans P105T, a facultatively anaerobic acidobacterium capable of dissimilatory Fe(III) reduction.</title>
        <authorList>
            <person name="Dedysh S.N."/>
            <person name="Beletsky A.V."/>
            <person name="Kulichevskaya I.S."/>
            <person name="Mardanov A.V."/>
            <person name="Ravin N.V."/>
        </authorList>
    </citation>
    <scope>NUCLEOTIDE SEQUENCE [LARGE SCALE GENOMIC DNA]</scope>
    <source>
        <strain evidence="7 8">P105</strain>
    </source>
</reference>
<feature type="domain" description="DNA/pantothenate metabolism flavoprotein C-terminal" evidence="6">
    <location>
        <begin position="189"/>
        <end position="398"/>
    </location>
</feature>
<dbReference type="GO" id="GO:0071513">
    <property type="term" value="C:phosphopantothenoylcysteine decarboxylase complex"/>
    <property type="evidence" value="ECO:0007669"/>
    <property type="project" value="TreeGrafter"/>
</dbReference>
<keyword evidence="3" id="KW-0479">Metal-binding</keyword>
<keyword evidence="3" id="KW-0460">Magnesium</keyword>
<comment type="similarity">
    <text evidence="3 4">In the N-terminal section; belongs to the HFCD (homo-oligomeric flavin containing Cys decarboxylase) superfamily.</text>
</comment>
<dbReference type="Gene3D" id="3.40.50.1950">
    <property type="entry name" value="Flavin prenyltransferase-like"/>
    <property type="match status" value="1"/>
</dbReference>
<feature type="binding site" evidence="3">
    <location>
        <position position="344"/>
    </location>
    <ligand>
        <name>CTP</name>
        <dbReference type="ChEBI" id="CHEBI:37563"/>
    </ligand>
</feature>
<feature type="domain" description="Flavoprotein" evidence="5">
    <location>
        <begin position="7"/>
        <end position="183"/>
    </location>
</feature>
<evidence type="ECO:0000259" key="6">
    <source>
        <dbReference type="Pfam" id="PF04127"/>
    </source>
</evidence>
<feature type="binding site" evidence="3">
    <location>
        <position position="292"/>
    </location>
    <ligand>
        <name>CTP</name>
        <dbReference type="ChEBI" id="CHEBI:37563"/>
    </ligand>
</feature>
<dbReference type="SUPFAM" id="SSF52507">
    <property type="entry name" value="Homo-oligomeric flavin-containing Cys decarboxylases, HFCD"/>
    <property type="match status" value="1"/>
</dbReference>
<comment type="similarity">
    <text evidence="3 4">In the C-terminal section; belongs to the PPC synthetase family.</text>
</comment>
<dbReference type="KEGG" id="pfer:IRI77_07050"/>
<feature type="region of interest" description="Phosphopantothenate--cysteine ligase" evidence="3">
    <location>
        <begin position="194"/>
        <end position="407"/>
    </location>
</feature>
<dbReference type="AlphaFoldDB" id="A0A7S7NU11"/>
<dbReference type="SUPFAM" id="SSF102645">
    <property type="entry name" value="CoaB-like"/>
    <property type="match status" value="1"/>
</dbReference>
<dbReference type="Proteomes" id="UP000593892">
    <property type="component" value="Chromosome"/>
</dbReference>
<protein>
    <recommendedName>
        <fullName evidence="3">Coenzyme A biosynthesis bifunctional protein CoaBC</fullName>
    </recommendedName>
    <alternativeName>
        <fullName evidence="3">DNA/pantothenate metabolism flavoprotein</fullName>
    </alternativeName>
    <alternativeName>
        <fullName evidence="3">Phosphopantothenoylcysteine synthetase/decarboxylase</fullName>
        <shortName evidence="3">PPCS-PPCDC</shortName>
    </alternativeName>
    <domain>
        <recommendedName>
            <fullName evidence="3">Phosphopantothenoylcysteine decarboxylase</fullName>
            <shortName evidence="3">PPC decarboxylase</shortName>
            <shortName evidence="3">PPC-DC</shortName>
            <ecNumber evidence="3">4.1.1.36</ecNumber>
        </recommendedName>
        <alternativeName>
            <fullName evidence="3">CoaC</fullName>
        </alternativeName>
    </domain>
    <domain>
        <recommendedName>
            <fullName evidence="3">Phosphopantothenate--cysteine ligase</fullName>
            <ecNumber evidence="3">6.3.2.5</ecNumber>
        </recommendedName>
        <alternativeName>
            <fullName evidence="3">CoaB</fullName>
        </alternativeName>
        <alternativeName>
            <fullName evidence="3">Phosphopantothenoylcysteine synthetase</fullName>
            <shortName evidence="3">PPC synthetase</shortName>
            <shortName evidence="3">PPC-S</shortName>
        </alternativeName>
    </domain>
</protein>
<comment type="pathway">
    <text evidence="3 4">Cofactor biosynthesis; coenzyme A biosynthesis; CoA from (R)-pantothenate: step 2/5.</text>
</comment>
<comment type="catalytic activity">
    <reaction evidence="3 4">
        <text>(R)-4'-phosphopantothenate + L-cysteine + CTP = N-[(R)-4-phosphopantothenoyl]-L-cysteine + CMP + diphosphate + H(+)</text>
        <dbReference type="Rhea" id="RHEA:19397"/>
        <dbReference type="ChEBI" id="CHEBI:10986"/>
        <dbReference type="ChEBI" id="CHEBI:15378"/>
        <dbReference type="ChEBI" id="CHEBI:33019"/>
        <dbReference type="ChEBI" id="CHEBI:35235"/>
        <dbReference type="ChEBI" id="CHEBI:37563"/>
        <dbReference type="ChEBI" id="CHEBI:59458"/>
        <dbReference type="ChEBI" id="CHEBI:60377"/>
        <dbReference type="EC" id="6.3.2.5"/>
    </reaction>
</comment>
<feature type="region of interest" description="Phosphopantothenoylcysteine decarboxylase" evidence="3">
    <location>
        <begin position="1"/>
        <end position="193"/>
    </location>
</feature>
<keyword evidence="3 4" id="KW-0288">FMN</keyword>
<dbReference type="InterPro" id="IPR003382">
    <property type="entry name" value="Flavoprotein"/>
</dbReference>
<dbReference type="PANTHER" id="PTHR14359">
    <property type="entry name" value="HOMO-OLIGOMERIC FLAVIN CONTAINING CYS DECARBOXYLASE FAMILY"/>
    <property type="match status" value="1"/>
</dbReference>
<sequence length="407" mass="43767">MASYSAILGVGGGIAAYKAAELARALMERDFGVTTVMTESAQEFIRPLTFAALTGHKVITEMFGSGSADDVLASSVEHIRVAQEHQVLVVAPATADLLARFAHGLANDFLTTLYLAFEGPVVLAPAMNTAMWQHPATQANLETLKARGHVILDPDEGRLACGTTGPGRLPDPQRIADRVLRALTQRHDLDGETVLLTAGPTREPLDPVRFISNRSSGKMGYSLAEAAALRGARVVLVSGPVNLPAPEGVELVPVQTAQEMYDAVMVHLEASSIVIKTAAVADYHVANVPTQKVKKSAMRLSLELDPTLDILAEVGRRKQDRLLIGFAAETENLIAEARRKMQTKNCDMVVANNVSADGVGFESDQNEVVLVLSTGEIQPLPRASKRALADQILDQVLRLRLALHQRQ</sequence>
<dbReference type="UniPathway" id="UPA00241">
    <property type="reaction ID" value="UER00353"/>
</dbReference>
<evidence type="ECO:0000259" key="5">
    <source>
        <dbReference type="Pfam" id="PF02441"/>
    </source>
</evidence>
<keyword evidence="1 3" id="KW-0210">Decarboxylase</keyword>
<dbReference type="RefSeq" id="WP_194451366.1">
    <property type="nucleotide sequence ID" value="NZ_CP063849.1"/>
</dbReference>
<comment type="function">
    <text evidence="3">Catalyzes two sequential steps in the biosynthesis of coenzyme A. In the first step cysteine is conjugated to 4'-phosphopantothenate to form 4-phosphopantothenoylcysteine. In the second step the latter compound is decarboxylated to form 4'-phosphopantotheine.</text>
</comment>
<keyword evidence="3 4" id="KW-0285">Flavoprotein</keyword>
<comment type="cofactor">
    <cofactor evidence="3">
        <name>FMN</name>
        <dbReference type="ChEBI" id="CHEBI:58210"/>
    </cofactor>
    <text evidence="3">Binds 1 FMN per subunit.</text>
</comment>
<dbReference type="EC" id="6.3.2.5" evidence="3"/>
<dbReference type="InterPro" id="IPR035929">
    <property type="entry name" value="CoaB-like_sf"/>
</dbReference>
<dbReference type="InterPro" id="IPR007085">
    <property type="entry name" value="DNA/pantothenate-metab_flavo_C"/>
</dbReference>
<comment type="catalytic activity">
    <reaction evidence="3 4">
        <text>N-[(R)-4-phosphopantothenoyl]-L-cysteine + H(+) = (R)-4'-phosphopantetheine + CO2</text>
        <dbReference type="Rhea" id="RHEA:16793"/>
        <dbReference type="ChEBI" id="CHEBI:15378"/>
        <dbReference type="ChEBI" id="CHEBI:16526"/>
        <dbReference type="ChEBI" id="CHEBI:59458"/>
        <dbReference type="ChEBI" id="CHEBI:61723"/>
        <dbReference type="EC" id="4.1.1.36"/>
    </reaction>
</comment>
<comment type="function">
    <text evidence="4">Catalyzes two steps in the biosynthesis of coenzyme A. In the first step cysteine is conjugated to 4'-phosphopantothenate to form 4-phosphopantothenoylcysteine, in the latter compound is decarboxylated to form 4'-phosphopantotheine.</text>
</comment>
<dbReference type="GO" id="GO:0046872">
    <property type="term" value="F:metal ion binding"/>
    <property type="evidence" value="ECO:0007669"/>
    <property type="project" value="UniProtKB-KW"/>
</dbReference>
<dbReference type="GO" id="GO:0010181">
    <property type="term" value="F:FMN binding"/>
    <property type="evidence" value="ECO:0007669"/>
    <property type="project" value="UniProtKB-UniRule"/>
</dbReference>
<evidence type="ECO:0000256" key="4">
    <source>
        <dbReference type="RuleBase" id="RU364078"/>
    </source>
</evidence>
<keyword evidence="3 4" id="KW-0436">Ligase</keyword>
<dbReference type="NCBIfam" id="TIGR00521">
    <property type="entry name" value="coaBC_dfp"/>
    <property type="match status" value="1"/>
</dbReference>
<name>A0A7S7NU11_PALFE</name>
<dbReference type="Gene3D" id="3.40.50.10300">
    <property type="entry name" value="CoaB-like"/>
    <property type="match status" value="1"/>
</dbReference>
<evidence type="ECO:0000256" key="2">
    <source>
        <dbReference type="ARBA" id="ARBA00023239"/>
    </source>
</evidence>
<feature type="binding site" evidence="3">
    <location>
        <position position="282"/>
    </location>
    <ligand>
        <name>CTP</name>
        <dbReference type="ChEBI" id="CHEBI:37563"/>
    </ligand>
</feature>
<keyword evidence="8" id="KW-1185">Reference proteome</keyword>